<protein>
    <submittedName>
        <fullName evidence="1">Uncharacterized protein</fullName>
    </submittedName>
</protein>
<reference evidence="1" key="2">
    <citation type="journal article" date="2023" name="IMA Fungus">
        <title>Comparative genomic study of the Penicillium genus elucidates a diverse pangenome and 15 lateral gene transfer events.</title>
        <authorList>
            <person name="Petersen C."/>
            <person name="Sorensen T."/>
            <person name="Nielsen M.R."/>
            <person name="Sondergaard T.E."/>
            <person name="Sorensen J.L."/>
            <person name="Fitzpatrick D.A."/>
            <person name="Frisvad J.C."/>
            <person name="Nielsen K.L."/>
        </authorList>
    </citation>
    <scope>NUCLEOTIDE SEQUENCE</scope>
    <source>
        <strain evidence="1">IBT 29495</strain>
    </source>
</reference>
<accession>A0A9W9Y6B1</accession>
<comment type="caution">
    <text evidence="1">The sequence shown here is derived from an EMBL/GenBank/DDBJ whole genome shotgun (WGS) entry which is preliminary data.</text>
</comment>
<dbReference type="OrthoDB" id="4354521at2759"/>
<evidence type="ECO:0000313" key="1">
    <source>
        <dbReference type="EMBL" id="KAJ5521075.1"/>
    </source>
</evidence>
<dbReference type="AlphaFoldDB" id="A0A9W9Y6B1"/>
<dbReference type="Proteomes" id="UP001149954">
    <property type="component" value="Unassembled WGS sequence"/>
</dbReference>
<organism evidence="1 2">
    <name type="scientific">Penicillium fimorum</name>
    <dbReference type="NCBI Taxonomy" id="1882269"/>
    <lineage>
        <taxon>Eukaryota</taxon>
        <taxon>Fungi</taxon>
        <taxon>Dikarya</taxon>
        <taxon>Ascomycota</taxon>
        <taxon>Pezizomycotina</taxon>
        <taxon>Eurotiomycetes</taxon>
        <taxon>Eurotiomycetidae</taxon>
        <taxon>Eurotiales</taxon>
        <taxon>Aspergillaceae</taxon>
        <taxon>Penicillium</taxon>
    </lineage>
</organism>
<gene>
    <name evidence="1" type="ORF">N7463_001528</name>
</gene>
<reference evidence="1" key="1">
    <citation type="submission" date="2022-12" db="EMBL/GenBank/DDBJ databases">
        <authorList>
            <person name="Petersen C."/>
        </authorList>
    </citation>
    <scope>NUCLEOTIDE SEQUENCE</scope>
    <source>
        <strain evidence="1">IBT 29495</strain>
    </source>
</reference>
<dbReference type="EMBL" id="JAPWDS010000001">
    <property type="protein sequence ID" value="KAJ5521075.1"/>
    <property type="molecule type" value="Genomic_DNA"/>
</dbReference>
<name>A0A9W9Y6B1_9EURO</name>
<sequence>MAVTQQPAAPHKATIAPIEYLQARKRKRSVEYDNTYYQSPLDQPDTKAKENYVEKCQAFGSIHKANALESGNELEYSEDAGADEEDLAVLEPEVRVQDTK</sequence>
<keyword evidence="2" id="KW-1185">Reference proteome</keyword>
<proteinExistence type="predicted"/>
<evidence type="ECO:0000313" key="2">
    <source>
        <dbReference type="Proteomes" id="UP001149954"/>
    </source>
</evidence>